<dbReference type="Gene3D" id="3.40.50.2000">
    <property type="entry name" value="Glycogen Phosphorylase B"/>
    <property type="match status" value="2"/>
</dbReference>
<dbReference type="PANTHER" id="PTHR12526">
    <property type="entry name" value="GLYCOSYLTRANSFERASE"/>
    <property type="match status" value="1"/>
</dbReference>
<dbReference type="Pfam" id="PF00534">
    <property type="entry name" value="Glycos_transf_1"/>
    <property type="match status" value="1"/>
</dbReference>
<sequence>MRIALVAPLAEAVPPKLYGGTERVVSWLSDELVRQGHKVTLFASGGSRTNANLLVCAPESLRLAGIRDHIGSTLHMLRQVRLRAHEFDIIHFHVDLLPQALFHDLAHKSLTTLHGRLDLVDSLPLYAAYPEMPLVSISNSQRKPMPSCSRWLATIPHGLPSQVCPFDRLGGDYLAFLGRISPEKRPDRAIEIAKRAETPLKIAAKVDNADFEYFKTMIEPMLDHPLIEFIGEINEVQKAEFLGNALALLFPIDWPEPFGLVMIESMSAGTPVIAWRQGSVPEVITDGVSGVIVDSMEGAVAAVKTASAMDRREVRAEFETRFTVARMARDYITAYQSLLADIPFPFAVKQQPQRAPLGQVSRQGNGAPAFGAAASG</sequence>
<gene>
    <name evidence="4" type="ORF">SAMN05444581_10787</name>
</gene>
<feature type="domain" description="Glycosyltransferase subfamily 4-like N-terminal" evidence="3">
    <location>
        <begin position="18"/>
        <end position="123"/>
    </location>
</feature>
<feature type="region of interest" description="Disordered" evidence="1">
    <location>
        <begin position="355"/>
        <end position="376"/>
    </location>
</feature>
<reference evidence="4 5" key="1">
    <citation type="submission" date="2016-10" db="EMBL/GenBank/DDBJ databases">
        <authorList>
            <person name="de Groot N.N."/>
        </authorList>
    </citation>
    <scope>NUCLEOTIDE SEQUENCE [LARGE SCALE GENOMIC DNA]</scope>
    <source>
        <strain evidence="4 5">NE2</strain>
    </source>
</reference>
<name>A0A1I3Z5N0_9HYPH</name>
<evidence type="ECO:0000259" key="3">
    <source>
        <dbReference type="Pfam" id="PF13439"/>
    </source>
</evidence>
<evidence type="ECO:0000256" key="1">
    <source>
        <dbReference type="SAM" id="MobiDB-lite"/>
    </source>
</evidence>
<keyword evidence="5" id="KW-1185">Reference proteome</keyword>
<proteinExistence type="predicted"/>
<dbReference type="GO" id="GO:0016757">
    <property type="term" value="F:glycosyltransferase activity"/>
    <property type="evidence" value="ECO:0007669"/>
    <property type="project" value="InterPro"/>
</dbReference>
<evidence type="ECO:0000313" key="5">
    <source>
        <dbReference type="Proteomes" id="UP000198755"/>
    </source>
</evidence>
<evidence type="ECO:0000259" key="2">
    <source>
        <dbReference type="Pfam" id="PF00534"/>
    </source>
</evidence>
<dbReference type="AlphaFoldDB" id="A0A1I3Z5N0"/>
<dbReference type="SUPFAM" id="SSF53756">
    <property type="entry name" value="UDP-Glycosyltransferase/glycogen phosphorylase"/>
    <property type="match status" value="1"/>
</dbReference>
<dbReference type="InterPro" id="IPR028098">
    <property type="entry name" value="Glyco_trans_4-like_N"/>
</dbReference>
<dbReference type="OrthoDB" id="9801573at2"/>
<dbReference type="RefSeq" id="WP_091681538.1">
    <property type="nucleotide sequence ID" value="NZ_FOSN01000007.1"/>
</dbReference>
<dbReference type="STRING" id="1612308.SAMN05444581_10787"/>
<accession>A0A1I3Z5N0</accession>
<dbReference type="Pfam" id="PF13439">
    <property type="entry name" value="Glyco_transf_4"/>
    <property type="match status" value="1"/>
</dbReference>
<keyword evidence="4" id="KW-0808">Transferase</keyword>
<organism evidence="4 5">
    <name type="scientific">Methylocapsa palsarum</name>
    <dbReference type="NCBI Taxonomy" id="1612308"/>
    <lineage>
        <taxon>Bacteria</taxon>
        <taxon>Pseudomonadati</taxon>
        <taxon>Pseudomonadota</taxon>
        <taxon>Alphaproteobacteria</taxon>
        <taxon>Hyphomicrobiales</taxon>
        <taxon>Beijerinckiaceae</taxon>
        <taxon>Methylocapsa</taxon>
    </lineage>
</organism>
<feature type="domain" description="Glycosyl transferase family 1" evidence="2">
    <location>
        <begin position="173"/>
        <end position="318"/>
    </location>
</feature>
<dbReference type="Proteomes" id="UP000198755">
    <property type="component" value="Unassembled WGS sequence"/>
</dbReference>
<dbReference type="InterPro" id="IPR001296">
    <property type="entry name" value="Glyco_trans_1"/>
</dbReference>
<evidence type="ECO:0000313" key="4">
    <source>
        <dbReference type="EMBL" id="SFK39307.1"/>
    </source>
</evidence>
<dbReference type="PANTHER" id="PTHR12526:SF595">
    <property type="entry name" value="BLL5217 PROTEIN"/>
    <property type="match status" value="1"/>
</dbReference>
<dbReference type="EMBL" id="FOSN01000007">
    <property type="protein sequence ID" value="SFK39307.1"/>
    <property type="molecule type" value="Genomic_DNA"/>
</dbReference>
<protein>
    <submittedName>
        <fullName evidence="4">Glycosyltransferase involved in cell wall bisynthesis</fullName>
    </submittedName>
</protein>
<dbReference type="CDD" id="cd03802">
    <property type="entry name" value="GT4_AviGT4-like"/>
    <property type="match status" value="1"/>
</dbReference>